<sequence>MEGDTFSEMESYFSSENYYKDDIYAYDHIFFGNNSLNEDPIPLTAKVVLGVSYSLAIFICGIGNLLLCCSLIRFQRMRTTTNLLIGNLALSDFIVAAICTPFKFYYYMAESWPFGNVMCVLVGYATVTSFYVSVNSLLVIALDRYSSIMYPLRPRMNRNMLSCIVCIIWVVSLIVAVPTATTTVTTTMYLRNEHGDIVGNYTACWESHWTNHTLMAFYTILLLLVEFVIPLVLMVFVYFSIAKKLWFRHVPGGHVTQQQEMVVEKTKRRTIRMLIIVVTLFAVCWAPFHGYAINRDFIMPSFQGERTLHFFTTFYFVEALAMGNSVFNTIIYIAINANFRMTAMQMILPKALWKKEPTQNAYVRYQKNTHRTRAGGRKNGDINGSLMTSSTCVVKDRSPKHQQLQLI</sequence>
<evidence type="ECO:0000313" key="16">
    <source>
        <dbReference type="Proteomes" id="UP001152320"/>
    </source>
</evidence>
<comment type="similarity">
    <text evidence="2 12">Belongs to the G-protein coupled receptor 1 family.</text>
</comment>
<dbReference type="AlphaFoldDB" id="A0A9Q1C698"/>
<keyword evidence="16" id="KW-1185">Reference proteome</keyword>
<evidence type="ECO:0000256" key="12">
    <source>
        <dbReference type="RuleBase" id="RU000688"/>
    </source>
</evidence>
<feature type="transmembrane region" description="Helical" evidence="13">
    <location>
        <begin position="273"/>
        <end position="293"/>
    </location>
</feature>
<keyword evidence="9 12" id="KW-0675">Receptor</keyword>
<feature type="transmembrane region" description="Helical" evidence="13">
    <location>
        <begin position="215"/>
        <end position="239"/>
    </location>
</feature>
<dbReference type="GO" id="GO:0004983">
    <property type="term" value="F:neuropeptide Y receptor activity"/>
    <property type="evidence" value="ECO:0007669"/>
    <property type="project" value="InterPro"/>
</dbReference>
<evidence type="ECO:0000259" key="14">
    <source>
        <dbReference type="PROSITE" id="PS50262"/>
    </source>
</evidence>
<dbReference type="InterPro" id="IPR000611">
    <property type="entry name" value="NPY_rcpt"/>
</dbReference>
<feature type="transmembrane region" description="Helical" evidence="13">
    <location>
        <begin position="114"/>
        <end position="140"/>
    </location>
</feature>
<dbReference type="InterPro" id="IPR000276">
    <property type="entry name" value="GPCR_Rhodpsn"/>
</dbReference>
<dbReference type="PRINTS" id="PR00237">
    <property type="entry name" value="GPCRRHODOPSN"/>
</dbReference>
<gene>
    <name evidence="15" type="ORF">HOLleu_16408</name>
</gene>
<feature type="transmembrane region" description="Helical" evidence="13">
    <location>
        <begin position="161"/>
        <end position="181"/>
    </location>
</feature>
<comment type="caution">
    <text evidence="15">The sequence shown here is derived from an EMBL/GenBank/DDBJ whole genome shotgun (WGS) entry which is preliminary data.</text>
</comment>
<dbReference type="PRINTS" id="PR01012">
    <property type="entry name" value="NRPEPTIDEYR"/>
</dbReference>
<evidence type="ECO:0000256" key="5">
    <source>
        <dbReference type="ARBA" id="ARBA00022989"/>
    </source>
</evidence>
<feature type="transmembrane region" description="Helical" evidence="13">
    <location>
        <begin position="84"/>
        <end position="108"/>
    </location>
</feature>
<protein>
    <submittedName>
        <fullName evidence="15">Prokineticin receptor 2</fullName>
    </submittedName>
</protein>
<evidence type="ECO:0000256" key="8">
    <source>
        <dbReference type="ARBA" id="ARBA00023157"/>
    </source>
</evidence>
<dbReference type="FunFam" id="1.20.1070.10:FF:000069">
    <property type="entry name" value="Prokineticin receptor 2"/>
    <property type="match status" value="1"/>
</dbReference>
<name>A0A9Q1C698_HOLLE</name>
<dbReference type="Proteomes" id="UP001152320">
    <property type="component" value="Chromosome 7"/>
</dbReference>
<keyword evidence="8" id="KW-1015">Disulfide bond</keyword>
<evidence type="ECO:0000256" key="9">
    <source>
        <dbReference type="ARBA" id="ARBA00023170"/>
    </source>
</evidence>
<dbReference type="PROSITE" id="PS50262">
    <property type="entry name" value="G_PROTEIN_RECEP_F1_2"/>
    <property type="match status" value="1"/>
</dbReference>
<feature type="transmembrane region" description="Helical" evidence="13">
    <location>
        <begin position="47"/>
        <end position="72"/>
    </location>
</feature>
<keyword evidence="10" id="KW-0325">Glycoprotein</keyword>
<dbReference type="Gene3D" id="1.20.1070.10">
    <property type="entry name" value="Rhodopsin 7-helix transmembrane proteins"/>
    <property type="match status" value="1"/>
</dbReference>
<comment type="subcellular location">
    <subcellularLocation>
        <location evidence="1">Cell membrane</location>
        <topology evidence="1">Multi-pass membrane protein</topology>
    </subcellularLocation>
</comment>
<dbReference type="GO" id="GO:0005886">
    <property type="term" value="C:plasma membrane"/>
    <property type="evidence" value="ECO:0007669"/>
    <property type="project" value="UniProtKB-SubCell"/>
</dbReference>
<evidence type="ECO:0000256" key="13">
    <source>
        <dbReference type="SAM" id="Phobius"/>
    </source>
</evidence>
<keyword evidence="3" id="KW-1003">Cell membrane</keyword>
<evidence type="ECO:0000256" key="1">
    <source>
        <dbReference type="ARBA" id="ARBA00004651"/>
    </source>
</evidence>
<dbReference type="PANTHER" id="PTHR24238">
    <property type="entry name" value="G-PROTEIN COUPLED RECEPTOR"/>
    <property type="match status" value="1"/>
</dbReference>
<evidence type="ECO:0000313" key="15">
    <source>
        <dbReference type="EMBL" id="KAJ8038854.1"/>
    </source>
</evidence>
<reference evidence="15" key="1">
    <citation type="submission" date="2021-10" db="EMBL/GenBank/DDBJ databases">
        <title>Tropical sea cucumber genome reveals ecological adaptation and Cuvierian tubules defense mechanism.</title>
        <authorList>
            <person name="Chen T."/>
        </authorList>
    </citation>
    <scope>NUCLEOTIDE SEQUENCE</scope>
    <source>
        <strain evidence="15">Nanhai2018</strain>
        <tissue evidence="15">Muscle</tissue>
    </source>
</reference>
<keyword evidence="11 12" id="KW-0807">Transducer</keyword>
<evidence type="ECO:0000256" key="7">
    <source>
        <dbReference type="ARBA" id="ARBA00023136"/>
    </source>
</evidence>
<dbReference type="SUPFAM" id="SSF81321">
    <property type="entry name" value="Family A G protein-coupled receptor-like"/>
    <property type="match status" value="1"/>
</dbReference>
<dbReference type="PANTHER" id="PTHR24238:SF74">
    <property type="entry name" value="PROKINETICIN RECEPTOR 2"/>
    <property type="match status" value="1"/>
</dbReference>
<proteinExistence type="inferred from homology"/>
<dbReference type="OrthoDB" id="10053194at2759"/>
<keyword evidence="5 13" id="KW-1133">Transmembrane helix</keyword>
<evidence type="ECO:0000256" key="3">
    <source>
        <dbReference type="ARBA" id="ARBA00022475"/>
    </source>
</evidence>
<evidence type="ECO:0000256" key="2">
    <source>
        <dbReference type="ARBA" id="ARBA00010663"/>
    </source>
</evidence>
<accession>A0A9Q1C698</accession>
<evidence type="ECO:0000256" key="6">
    <source>
        <dbReference type="ARBA" id="ARBA00023040"/>
    </source>
</evidence>
<organism evidence="15 16">
    <name type="scientific">Holothuria leucospilota</name>
    <name type="common">Black long sea cucumber</name>
    <name type="synonym">Mertensiothuria leucospilota</name>
    <dbReference type="NCBI Taxonomy" id="206669"/>
    <lineage>
        <taxon>Eukaryota</taxon>
        <taxon>Metazoa</taxon>
        <taxon>Echinodermata</taxon>
        <taxon>Eleutherozoa</taxon>
        <taxon>Echinozoa</taxon>
        <taxon>Holothuroidea</taxon>
        <taxon>Aspidochirotacea</taxon>
        <taxon>Aspidochirotida</taxon>
        <taxon>Holothuriidae</taxon>
        <taxon>Holothuria</taxon>
    </lineage>
</organism>
<feature type="domain" description="G-protein coupled receptors family 1 profile" evidence="14">
    <location>
        <begin position="63"/>
        <end position="332"/>
    </location>
</feature>
<dbReference type="EMBL" id="JAIZAY010000007">
    <property type="protein sequence ID" value="KAJ8038854.1"/>
    <property type="molecule type" value="Genomic_DNA"/>
</dbReference>
<evidence type="ECO:0000256" key="10">
    <source>
        <dbReference type="ARBA" id="ARBA00023180"/>
    </source>
</evidence>
<evidence type="ECO:0000256" key="11">
    <source>
        <dbReference type="ARBA" id="ARBA00023224"/>
    </source>
</evidence>
<keyword evidence="6 12" id="KW-0297">G-protein coupled receptor</keyword>
<feature type="transmembrane region" description="Helical" evidence="13">
    <location>
        <begin position="313"/>
        <end position="335"/>
    </location>
</feature>
<dbReference type="Pfam" id="PF00001">
    <property type="entry name" value="7tm_1"/>
    <property type="match status" value="1"/>
</dbReference>
<dbReference type="InterPro" id="IPR017452">
    <property type="entry name" value="GPCR_Rhodpsn_7TM"/>
</dbReference>
<keyword evidence="7 13" id="KW-0472">Membrane</keyword>
<dbReference type="PROSITE" id="PS00237">
    <property type="entry name" value="G_PROTEIN_RECEP_F1_1"/>
    <property type="match status" value="1"/>
</dbReference>
<evidence type="ECO:0000256" key="4">
    <source>
        <dbReference type="ARBA" id="ARBA00022692"/>
    </source>
</evidence>
<keyword evidence="4 12" id="KW-0812">Transmembrane</keyword>